<dbReference type="InterPro" id="IPR006935">
    <property type="entry name" value="Helicase/UvrB_N"/>
</dbReference>
<feature type="compositionally biased region" description="Basic and acidic residues" evidence="10">
    <location>
        <begin position="507"/>
        <end position="535"/>
    </location>
</feature>
<keyword evidence="6" id="KW-0067">ATP-binding</keyword>
<dbReference type="Pfam" id="PF04851">
    <property type="entry name" value="ResIII"/>
    <property type="match status" value="1"/>
</dbReference>
<evidence type="ECO:0000313" key="13">
    <source>
        <dbReference type="EMBL" id="CCH41581.1"/>
    </source>
</evidence>
<sequence>MSEDSFDDDFEDELDEVLNRGAVNRQVQETIIRRDEPAQRTLTGDIIHRDPAEYEEIRREVTYGPTHHKTNPIDMNTFIYPSNLEMRDYQYDIIVKAFYKNLLCAIPTGMGKTFIASTVMLNYYRWFKEGKIIFMAPTRPLVAQQIQACLGVTDIPSGDTAILLDKTRKNRPEIWNSKRVFFTTPQVVENDLKTGILNPKEIVCLVIDEAHRARGNYAYTNVVQFVERFNTSYRVLALTATPAADIEGVQEVVNNLHISQIEIRTEESIDIVKYMKRKETVRINVGLNSEMEDIIELLSEAIDPVLKQANEAHIYEVTDPGKINAFQVMQKSQAIIKNPTLNEGIKWKYYFILQVIGYVGQMLRRLKIYGVRTFYSYFQNKCKEFRTKYSMGKSTNKTSAGFFYHDALKKIERICDSTLADPSYVSHPKLEHMIDELMGFFQHNKKSRVIVFTELRESALEIVKCIDAVAGDECKAHIFIGQSKAKEGFDEEEYTRKNAPKGRGKQKKQEREEREREALEKKQRDKELSAAERKASRTATSEEAQLQGMNQKTQKELIKKFKNGDFNVLVATSIGEEGLDIGEVDLIICYDSTSSPIKNIQRMGRTGRKNNGKVILLLASNEELKFDQAMEGYAFVQKQIAQDCLDTHKSDRIIPKEIQPRCLKKLIEVPEENLAIAKGEDEDEVIKYATQAMLGKNVKGKKSSANSKSAKQGKLPGLGKAAQKKKEAEAKRPKRFFMPDKVETGFVKSSKLVKKVGEPTPDTSREASISLDSDCEGDISSHATKSKNNSRVSNISTTKSSNTSKNVSFNTSKNTNTITNASKRKSGSFLRPDVNAEDENIRRHYSESEDSESEIEILKDGNTNSKVSKIKNSTDIAVQNLKPYPTKNILEDIIDASDDDDLFAKQLTPEYEKADFLASSPKEQFPKDNGQNSELDDEIIDSDDEVSEIKDPSHDQKTHGETTSGVKTSTPLKRLSDNTSSANKRSKQEVQGDVLDSLLSFKAYESDQVEYNGSLSIQPYKEAEKVMEKQYDNDPSFVEDSLSDQENNKGGKRKATKGSAKKKSNKQAEVPIETPSKLDITKLLKEGKKSKLIKHNKVVDLSVLSNDQIVDLDDEFGSQNLIKKNNEVIPKRKQRSTNIQYYLSQNDTIAKNEFMKNEGFLTESQKRLFFSEYYSSVEVDDLNLNPTLDARRGSKTFGIGHSRVSQRFSNLVGIIRSPKGRSLNKLINQFNSNKDIRFTDVITDNDGIVGEDEIEYVDTNIRKEPIPIELDDESEGEDSVLDNERPGGPGFTSISLLSDDDDEFKSL</sequence>
<evidence type="ECO:0000256" key="3">
    <source>
        <dbReference type="ARBA" id="ARBA00022741"/>
    </source>
</evidence>
<dbReference type="GO" id="GO:0009378">
    <property type="term" value="F:four-way junction helicase activity"/>
    <property type="evidence" value="ECO:0007669"/>
    <property type="project" value="TreeGrafter"/>
</dbReference>
<dbReference type="PANTHER" id="PTHR14025">
    <property type="entry name" value="FANCONI ANEMIA GROUP M FANCM FAMILY MEMBER"/>
    <property type="match status" value="1"/>
</dbReference>
<dbReference type="InterPro" id="IPR039686">
    <property type="entry name" value="FANCM/Mph1-like_ID"/>
</dbReference>
<reference evidence="13 14" key="1">
    <citation type="journal article" date="2012" name="Eukaryot. Cell">
        <title>Draft genome sequence of Wickerhamomyces ciferrii NRRL Y-1031 F-60-10.</title>
        <authorList>
            <person name="Schneider J."/>
            <person name="Andrea H."/>
            <person name="Blom J."/>
            <person name="Jaenicke S."/>
            <person name="Ruckert C."/>
            <person name="Schorsch C."/>
            <person name="Szczepanowski R."/>
            <person name="Farwick M."/>
            <person name="Goesmann A."/>
            <person name="Puhler A."/>
            <person name="Schaffer S."/>
            <person name="Tauch A."/>
            <person name="Kohler T."/>
            <person name="Brinkrolf K."/>
        </authorList>
    </citation>
    <scope>NUCLEOTIDE SEQUENCE [LARGE SCALE GENOMIC DNA]</scope>
    <source>
        <strain evidence="14">ATCC 14091 / BCRC 22168 / CBS 111 / JCM 3599 / NBRC 0793 / NRRL Y-1031 F-60-10</strain>
    </source>
</reference>
<dbReference type="GO" id="GO:0036297">
    <property type="term" value="P:interstrand cross-link repair"/>
    <property type="evidence" value="ECO:0007669"/>
    <property type="project" value="TreeGrafter"/>
</dbReference>
<feature type="compositionally biased region" description="Polar residues" evidence="10">
    <location>
        <begin position="961"/>
        <end position="983"/>
    </location>
</feature>
<dbReference type="InParanoid" id="K0KF43"/>
<feature type="compositionally biased region" description="Acidic residues" evidence="10">
    <location>
        <begin position="934"/>
        <end position="946"/>
    </location>
</feature>
<dbReference type="InterPro" id="IPR014001">
    <property type="entry name" value="Helicase_ATP-bd"/>
</dbReference>
<dbReference type="CDD" id="cd12091">
    <property type="entry name" value="FANCM_ID"/>
    <property type="match status" value="1"/>
</dbReference>
<dbReference type="InterPro" id="IPR001650">
    <property type="entry name" value="Helicase_C-like"/>
</dbReference>
<feature type="compositionally biased region" description="Acidic residues" evidence="10">
    <location>
        <begin position="1269"/>
        <end position="1281"/>
    </location>
</feature>
<feature type="region of interest" description="Disordered" evidence="10">
    <location>
        <begin position="1265"/>
        <end position="1307"/>
    </location>
</feature>
<dbReference type="PANTHER" id="PTHR14025:SF20">
    <property type="entry name" value="FANCONI ANEMIA GROUP M PROTEIN"/>
    <property type="match status" value="1"/>
</dbReference>
<evidence type="ECO:0000256" key="6">
    <source>
        <dbReference type="ARBA" id="ARBA00022840"/>
    </source>
</evidence>
<dbReference type="Gene3D" id="3.40.50.300">
    <property type="entry name" value="P-loop containing nucleotide triphosphate hydrolases"/>
    <property type="match status" value="2"/>
</dbReference>
<feature type="domain" description="Helicase ATP-binding" evidence="11">
    <location>
        <begin position="93"/>
        <end position="260"/>
    </location>
</feature>
<feature type="region of interest" description="Disordered" evidence="10">
    <location>
        <begin position="697"/>
        <end position="734"/>
    </location>
</feature>
<dbReference type="GO" id="GO:0016887">
    <property type="term" value="F:ATP hydrolysis activity"/>
    <property type="evidence" value="ECO:0007669"/>
    <property type="project" value="RHEA"/>
</dbReference>
<dbReference type="GO" id="GO:0005524">
    <property type="term" value="F:ATP binding"/>
    <property type="evidence" value="ECO:0007669"/>
    <property type="project" value="UniProtKB-UniRule"/>
</dbReference>
<evidence type="ECO:0000256" key="5">
    <source>
        <dbReference type="ARBA" id="ARBA00022806"/>
    </source>
</evidence>
<comment type="caution">
    <text evidence="13">The sequence shown here is derived from an EMBL/GenBank/DDBJ whole genome shotgun (WGS) entry which is preliminary data.</text>
</comment>
<dbReference type="HOGENOM" id="CLU_002513_1_0_1"/>
<feature type="compositionally biased region" description="Basic and acidic residues" evidence="10">
    <location>
        <begin position="724"/>
        <end position="734"/>
    </location>
</feature>
<evidence type="ECO:0000259" key="11">
    <source>
        <dbReference type="PROSITE" id="PS51192"/>
    </source>
</evidence>
<feature type="compositionally biased region" description="Basic and acidic residues" evidence="10">
    <location>
        <begin position="947"/>
        <end position="960"/>
    </location>
</feature>
<keyword evidence="4 13" id="KW-0378">Hydrolase</keyword>
<accession>K0KF43</accession>
<organism evidence="13 14">
    <name type="scientific">Wickerhamomyces ciferrii (strain ATCC 14091 / BCRC 22168 / CBS 111 / JCM 3599 / NBRC 0793 / NRRL Y-1031 F-60-10)</name>
    <name type="common">Yeast</name>
    <name type="synonym">Pichia ciferrii</name>
    <dbReference type="NCBI Taxonomy" id="1206466"/>
    <lineage>
        <taxon>Eukaryota</taxon>
        <taxon>Fungi</taxon>
        <taxon>Dikarya</taxon>
        <taxon>Ascomycota</taxon>
        <taxon>Saccharomycotina</taxon>
        <taxon>Saccharomycetes</taxon>
        <taxon>Phaffomycetales</taxon>
        <taxon>Wickerhamomycetaceae</taxon>
        <taxon>Wickerhamomyces</taxon>
    </lineage>
</organism>
<comment type="similarity">
    <text evidence="2 9">Belongs to the DEAD box helicase family. DEAH subfamily. FANCM sub-subfamily.</text>
</comment>
<dbReference type="eggNOG" id="KOG0354">
    <property type="taxonomic scope" value="Eukaryota"/>
</dbReference>
<dbReference type="PROSITE" id="PS51192">
    <property type="entry name" value="HELICASE_ATP_BIND_1"/>
    <property type="match status" value="1"/>
</dbReference>
<evidence type="ECO:0000256" key="4">
    <source>
        <dbReference type="ARBA" id="ARBA00022801"/>
    </source>
</evidence>
<keyword evidence="5" id="KW-0347">Helicase</keyword>
<keyword evidence="3" id="KW-0547">Nucleotide-binding</keyword>
<dbReference type="GO" id="GO:0000400">
    <property type="term" value="F:four-way junction DNA binding"/>
    <property type="evidence" value="ECO:0007669"/>
    <property type="project" value="TreeGrafter"/>
</dbReference>
<proteinExistence type="inferred from homology"/>
<comment type="subunit">
    <text evidence="9">Interacts with the MHF histone-fold complex to form the FANCM-MHF complex.</text>
</comment>
<dbReference type="FunCoup" id="K0KF43">
    <property type="interactions" value="245"/>
</dbReference>
<dbReference type="SMART" id="SM00490">
    <property type="entry name" value="HELICc"/>
    <property type="match status" value="1"/>
</dbReference>
<evidence type="ECO:0000256" key="1">
    <source>
        <dbReference type="ARBA" id="ARBA00004123"/>
    </source>
</evidence>
<feature type="compositionally biased region" description="Low complexity" evidence="10">
    <location>
        <begin position="793"/>
        <end position="817"/>
    </location>
</feature>
<dbReference type="CDD" id="cd18033">
    <property type="entry name" value="DEXDc_FANCM"/>
    <property type="match status" value="1"/>
</dbReference>
<dbReference type="InterPro" id="IPR027417">
    <property type="entry name" value="P-loop_NTPase"/>
</dbReference>
<dbReference type="GO" id="GO:0043138">
    <property type="term" value="F:3'-5' DNA helicase activity"/>
    <property type="evidence" value="ECO:0007669"/>
    <property type="project" value="InterPro"/>
</dbReference>
<comment type="function">
    <text evidence="9">ATP-dependent DNA helicase involved in DNA damage repair by homologous recombination and in genome maintenance. Capable of unwinding D-loops. Plays a role in limiting crossover recombinants during mitotic DNA double-strand break (DSB) repair. Component of a FANCM-MHF complex which promotes gene conversion at blocked replication forks, probably by reversal of the stalled fork.</text>
</comment>
<dbReference type="Proteomes" id="UP000009328">
    <property type="component" value="Unassembled WGS sequence"/>
</dbReference>
<evidence type="ECO:0000259" key="12">
    <source>
        <dbReference type="PROSITE" id="PS51194"/>
    </source>
</evidence>
<name>K0KF43_WICCF</name>
<evidence type="ECO:0000256" key="7">
    <source>
        <dbReference type="ARBA" id="ARBA00023242"/>
    </source>
</evidence>
<feature type="region of interest" description="Disordered" evidence="10">
    <location>
        <begin position="489"/>
        <end position="550"/>
    </location>
</feature>
<evidence type="ECO:0000256" key="9">
    <source>
        <dbReference type="RuleBase" id="RU367027"/>
    </source>
</evidence>
<feature type="region of interest" description="Disordered" evidence="10">
    <location>
        <begin position="755"/>
        <end position="867"/>
    </location>
</feature>
<dbReference type="SUPFAM" id="SSF52540">
    <property type="entry name" value="P-loop containing nucleoside triphosphate hydrolases"/>
    <property type="match status" value="1"/>
</dbReference>
<comment type="catalytic activity">
    <reaction evidence="8 9">
        <text>ATP + H2O = ADP + phosphate + H(+)</text>
        <dbReference type="Rhea" id="RHEA:13065"/>
        <dbReference type="ChEBI" id="CHEBI:15377"/>
        <dbReference type="ChEBI" id="CHEBI:15378"/>
        <dbReference type="ChEBI" id="CHEBI:30616"/>
        <dbReference type="ChEBI" id="CHEBI:43474"/>
        <dbReference type="ChEBI" id="CHEBI:456216"/>
        <dbReference type="EC" id="3.6.4.12"/>
    </reaction>
</comment>
<feature type="compositionally biased region" description="Basic residues" evidence="10">
    <location>
        <begin position="1050"/>
        <end position="1065"/>
    </location>
</feature>
<dbReference type="GO" id="GO:0045003">
    <property type="term" value="P:double-strand break repair via synthesis-dependent strand annealing"/>
    <property type="evidence" value="ECO:0007669"/>
    <property type="project" value="TreeGrafter"/>
</dbReference>
<keyword evidence="7" id="KW-0539">Nucleus</keyword>
<dbReference type="EC" id="3.6.4.12" evidence="9"/>
<dbReference type="InterPro" id="IPR044749">
    <property type="entry name" value="FANCM_DEXDc"/>
</dbReference>
<dbReference type="FunFam" id="3.40.50.300:FF:000861">
    <property type="entry name" value="Fanconi anemia, complementation group M"/>
    <property type="match status" value="1"/>
</dbReference>
<feature type="compositionally biased region" description="Polar residues" evidence="10">
    <location>
        <begin position="781"/>
        <end position="792"/>
    </location>
</feature>
<dbReference type="GO" id="GO:0005634">
    <property type="term" value="C:nucleus"/>
    <property type="evidence" value="ECO:0007669"/>
    <property type="project" value="UniProtKB-SubCell"/>
</dbReference>
<feature type="compositionally biased region" description="Polar residues" evidence="10">
    <location>
        <begin position="537"/>
        <end position="550"/>
    </location>
</feature>
<dbReference type="STRING" id="1206466.K0KF43"/>
<evidence type="ECO:0000256" key="8">
    <source>
        <dbReference type="ARBA" id="ARBA00047995"/>
    </source>
</evidence>
<feature type="compositionally biased region" description="Acidic residues" evidence="10">
    <location>
        <begin position="1298"/>
        <end position="1307"/>
    </location>
</feature>
<dbReference type="PROSITE" id="PS51194">
    <property type="entry name" value="HELICASE_CTER"/>
    <property type="match status" value="1"/>
</dbReference>
<evidence type="ECO:0000256" key="10">
    <source>
        <dbReference type="SAM" id="MobiDB-lite"/>
    </source>
</evidence>
<feature type="domain" description="Helicase C-terminal" evidence="12">
    <location>
        <begin position="429"/>
        <end position="653"/>
    </location>
</feature>
<feature type="compositionally biased region" description="Low complexity" evidence="10">
    <location>
        <begin position="703"/>
        <end position="714"/>
    </location>
</feature>
<gene>
    <name evidence="13" type="primary">MPH1</name>
    <name evidence="13" type="ORF">BN7_1122</name>
</gene>
<evidence type="ECO:0000256" key="2">
    <source>
        <dbReference type="ARBA" id="ARBA00009889"/>
    </source>
</evidence>
<dbReference type="EMBL" id="CAIF01000025">
    <property type="protein sequence ID" value="CCH41581.1"/>
    <property type="molecule type" value="Genomic_DNA"/>
</dbReference>
<evidence type="ECO:0000313" key="14">
    <source>
        <dbReference type="Proteomes" id="UP000009328"/>
    </source>
</evidence>
<feature type="region of interest" description="Disordered" evidence="10">
    <location>
        <begin position="1026"/>
        <end position="1070"/>
    </location>
</feature>
<keyword evidence="14" id="KW-1185">Reference proteome</keyword>
<protein>
    <recommendedName>
        <fullName evidence="9">ATP-dependent DNA helicase</fullName>
        <ecNumber evidence="9">3.6.4.12</ecNumber>
    </recommendedName>
</protein>
<feature type="region of interest" description="Disordered" evidence="10">
    <location>
        <begin position="914"/>
        <end position="992"/>
    </location>
</feature>
<dbReference type="SMART" id="SM00487">
    <property type="entry name" value="DEXDc"/>
    <property type="match status" value="1"/>
</dbReference>
<comment type="subcellular location">
    <subcellularLocation>
        <location evidence="1 9">Nucleus</location>
    </subcellularLocation>
</comment>
<dbReference type="Pfam" id="PF00271">
    <property type="entry name" value="Helicase_C"/>
    <property type="match status" value="1"/>
</dbReference>